<dbReference type="GO" id="GO:0005737">
    <property type="term" value="C:cytoplasm"/>
    <property type="evidence" value="ECO:0007669"/>
    <property type="project" value="UniProtKB-SubCell"/>
</dbReference>
<feature type="binding site" evidence="7">
    <location>
        <position position="21"/>
    </location>
    <ligand>
        <name>3-phosphoshikimate</name>
        <dbReference type="ChEBI" id="CHEBI:145989"/>
    </ligand>
</feature>
<dbReference type="PROSITE" id="PS00885">
    <property type="entry name" value="EPSP_SYNTHASE_2"/>
    <property type="match status" value="1"/>
</dbReference>
<dbReference type="RefSeq" id="WP_226392009.1">
    <property type="nucleotide sequence ID" value="NZ_JADCKB010000004.1"/>
</dbReference>
<dbReference type="GO" id="GO:0009073">
    <property type="term" value="P:aromatic amino acid family biosynthetic process"/>
    <property type="evidence" value="ECO:0007669"/>
    <property type="project" value="UniProtKB-KW"/>
</dbReference>
<keyword evidence="3 7" id="KW-0028">Amino-acid biosynthesis</keyword>
<comment type="catalytic activity">
    <reaction evidence="6">
        <text>3-phosphoshikimate + phosphoenolpyruvate = 5-O-(1-carboxyvinyl)-3-phosphoshikimate + phosphate</text>
        <dbReference type="Rhea" id="RHEA:21256"/>
        <dbReference type="ChEBI" id="CHEBI:43474"/>
        <dbReference type="ChEBI" id="CHEBI:57701"/>
        <dbReference type="ChEBI" id="CHEBI:58702"/>
        <dbReference type="ChEBI" id="CHEBI:145989"/>
        <dbReference type="EC" id="2.5.1.19"/>
    </reaction>
    <physiologicalReaction direction="left-to-right" evidence="6">
        <dbReference type="Rhea" id="RHEA:21257"/>
    </physiologicalReaction>
</comment>
<protein>
    <recommendedName>
        <fullName evidence="7">3-phosphoshikimate 1-carboxyvinyltransferase</fullName>
        <ecNumber evidence="7">2.5.1.19</ecNumber>
    </recommendedName>
    <alternativeName>
        <fullName evidence="7">5-enolpyruvylshikimate-3-phosphate synthase</fullName>
        <shortName evidence="7">EPSP synthase</shortName>
        <shortName evidence="7">EPSPS</shortName>
    </alternativeName>
</protein>
<evidence type="ECO:0000256" key="6">
    <source>
        <dbReference type="ARBA" id="ARBA00044633"/>
    </source>
</evidence>
<feature type="binding site" evidence="7">
    <location>
        <position position="191"/>
    </location>
    <ligand>
        <name>3-phosphoshikimate</name>
        <dbReference type="ChEBI" id="CHEBI:145989"/>
    </ligand>
</feature>
<comment type="function">
    <text evidence="7">Catalyzes the transfer of the enolpyruvyl moiety of phosphoenolpyruvate (PEP) to the 5-hydroxyl of shikimate-3-phosphate (S3P) to produce enolpyruvyl shikimate-3-phosphate and inorganic phosphate.</text>
</comment>
<keyword evidence="7" id="KW-0963">Cytoplasm</keyword>
<dbReference type="PANTHER" id="PTHR21090:SF5">
    <property type="entry name" value="PENTAFUNCTIONAL AROM POLYPEPTIDE"/>
    <property type="match status" value="1"/>
</dbReference>
<evidence type="ECO:0000256" key="5">
    <source>
        <dbReference type="ARBA" id="ARBA00023141"/>
    </source>
</evidence>
<feature type="active site" description="Proton acceptor" evidence="7">
    <location>
        <position position="307"/>
    </location>
</feature>
<dbReference type="InterPro" id="IPR013792">
    <property type="entry name" value="RNA3'P_cycl/enolpyr_Trfase_a/b"/>
</dbReference>
<proteinExistence type="inferred from homology"/>
<feature type="binding site" evidence="7">
    <location>
        <position position="163"/>
    </location>
    <ligand>
        <name>3-phosphoshikimate</name>
        <dbReference type="ChEBI" id="CHEBI:145989"/>
    </ligand>
</feature>
<comment type="similarity">
    <text evidence="2 7">Belongs to the EPSP synthase family.</text>
</comment>
<evidence type="ECO:0000256" key="3">
    <source>
        <dbReference type="ARBA" id="ARBA00022605"/>
    </source>
</evidence>
<comment type="pathway">
    <text evidence="1 7">Metabolic intermediate biosynthesis; chorismate biosynthesis; chorismate from D-erythrose 4-phosphate and phosphoenolpyruvate: step 6/7.</text>
</comment>
<dbReference type="CDD" id="cd01556">
    <property type="entry name" value="EPSP_synthase"/>
    <property type="match status" value="1"/>
</dbReference>
<feature type="binding site" evidence="7">
    <location>
        <position position="22"/>
    </location>
    <ligand>
        <name>3-phosphoshikimate</name>
        <dbReference type="ChEBI" id="CHEBI:145989"/>
    </ligand>
</feature>
<dbReference type="EC" id="2.5.1.19" evidence="7"/>
<evidence type="ECO:0000259" key="8">
    <source>
        <dbReference type="Pfam" id="PF00275"/>
    </source>
</evidence>
<feature type="binding site" evidence="7">
    <location>
        <position position="338"/>
    </location>
    <ligand>
        <name>phosphoenolpyruvate</name>
        <dbReference type="ChEBI" id="CHEBI:58702"/>
    </ligand>
</feature>
<reference evidence="9" key="1">
    <citation type="submission" date="2020-10" db="EMBL/GenBank/DDBJ databases">
        <title>ChiBAC.</title>
        <authorList>
            <person name="Zenner C."/>
            <person name="Hitch T.C.A."/>
            <person name="Clavel T."/>
        </authorList>
    </citation>
    <scope>NUCLEOTIDE SEQUENCE</scope>
    <source>
        <strain evidence="9">DSM 107454</strain>
    </source>
</reference>
<feature type="binding site" evidence="7">
    <location>
        <position position="21"/>
    </location>
    <ligand>
        <name>phosphoenolpyruvate</name>
        <dbReference type="ChEBI" id="CHEBI:58702"/>
    </ligand>
</feature>
<feature type="binding site" evidence="7">
    <location>
        <position position="122"/>
    </location>
    <ligand>
        <name>phosphoenolpyruvate</name>
        <dbReference type="ChEBI" id="CHEBI:58702"/>
    </ligand>
</feature>
<dbReference type="InterPro" id="IPR036968">
    <property type="entry name" value="Enolpyruvate_Tfrase_sf"/>
</dbReference>
<dbReference type="PIRSF" id="PIRSF000505">
    <property type="entry name" value="EPSPS"/>
    <property type="match status" value="1"/>
</dbReference>
<dbReference type="GO" id="GO:0008652">
    <property type="term" value="P:amino acid biosynthetic process"/>
    <property type="evidence" value="ECO:0007669"/>
    <property type="project" value="UniProtKB-KW"/>
</dbReference>
<evidence type="ECO:0000256" key="1">
    <source>
        <dbReference type="ARBA" id="ARBA00004811"/>
    </source>
</evidence>
<evidence type="ECO:0000313" key="10">
    <source>
        <dbReference type="Proteomes" id="UP000806542"/>
    </source>
</evidence>
<feature type="binding site" evidence="7">
    <location>
        <position position="164"/>
    </location>
    <ligand>
        <name>3-phosphoshikimate</name>
        <dbReference type="ChEBI" id="CHEBI:145989"/>
    </ligand>
</feature>
<dbReference type="HAMAP" id="MF_00210">
    <property type="entry name" value="EPSP_synth"/>
    <property type="match status" value="1"/>
</dbReference>
<feature type="binding site" evidence="7">
    <location>
        <position position="165"/>
    </location>
    <ligand>
        <name>3-phosphoshikimate</name>
        <dbReference type="ChEBI" id="CHEBI:145989"/>
    </ligand>
</feature>
<dbReference type="NCBIfam" id="TIGR01356">
    <property type="entry name" value="aroA"/>
    <property type="match status" value="1"/>
</dbReference>
<dbReference type="Proteomes" id="UP000806542">
    <property type="component" value="Unassembled WGS sequence"/>
</dbReference>
<comment type="caution">
    <text evidence="9">The sequence shown here is derived from an EMBL/GenBank/DDBJ whole genome shotgun (WGS) entry which is preliminary data.</text>
</comment>
<name>A0A9D5LZH2_9FIRM</name>
<keyword evidence="5 7" id="KW-0057">Aromatic amino acid biosynthesis</keyword>
<dbReference type="AlphaFoldDB" id="A0A9D5LZH2"/>
<feature type="binding site" evidence="7">
    <location>
        <position position="94"/>
    </location>
    <ligand>
        <name>phosphoenolpyruvate</name>
        <dbReference type="ChEBI" id="CHEBI:58702"/>
    </ligand>
</feature>
<keyword evidence="4 7" id="KW-0808">Transferase</keyword>
<accession>A0A9D5LZH2</accession>
<feature type="binding site" evidence="7">
    <location>
        <position position="407"/>
    </location>
    <ligand>
        <name>phosphoenolpyruvate</name>
        <dbReference type="ChEBI" id="CHEBI:58702"/>
    </ligand>
</feature>
<feature type="binding site" evidence="7">
    <location>
        <position position="307"/>
    </location>
    <ligand>
        <name>3-phosphoshikimate</name>
        <dbReference type="ChEBI" id="CHEBI:145989"/>
    </ligand>
</feature>
<evidence type="ECO:0000256" key="4">
    <source>
        <dbReference type="ARBA" id="ARBA00022679"/>
    </source>
</evidence>
<dbReference type="EMBL" id="JADCKB010000004">
    <property type="protein sequence ID" value="MBE5039450.1"/>
    <property type="molecule type" value="Genomic_DNA"/>
</dbReference>
<evidence type="ECO:0000256" key="7">
    <source>
        <dbReference type="HAMAP-Rule" id="MF_00210"/>
    </source>
</evidence>
<comment type="subunit">
    <text evidence="7">Monomer.</text>
</comment>
<evidence type="ECO:0000313" key="9">
    <source>
        <dbReference type="EMBL" id="MBE5039450.1"/>
    </source>
</evidence>
<evidence type="ECO:0000256" key="2">
    <source>
        <dbReference type="ARBA" id="ARBA00009948"/>
    </source>
</evidence>
<feature type="domain" description="Enolpyruvate transferase" evidence="8">
    <location>
        <begin position="8"/>
        <end position="415"/>
    </location>
</feature>
<comment type="caution">
    <text evidence="7">Lacks conserved residue(s) required for the propagation of feature annotation.</text>
</comment>
<gene>
    <name evidence="7 9" type="primary">aroA</name>
    <name evidence="9" type="ORF">INF28_03100</name>
</gene>
<dbReference type="InterPro" id="IPR023193">
    <property type="entry name" value="EPSP_synthase_CS"/>
</dbReference>
<feature type="binding site" evidence="7">
    <location>
        <position position="334"/>
    </location>
    <ligand>
        <name>3-phosphoshikimate</name>
        <dbReference type="ChEBI" id="CHEBI:145989"/>
    </ligand>
</feature>
<dbReference type="InterPro" id="IPR001986">
    <property type="entry name" value="Enolpyruvate_Tfrase_dom"/>
</dbReference>
<dbReference type="Pfam" id="PF00275">
    <property type="entry name" value="EPSP_synthase"/>
    <property type="match status" value="1"/>
</dbReference>
<feature type="binding site" evidence="7">
    <location>
        <position position="165"/>
    </location>
    <ligand>
        <name>phosphoenolpyruvate</name>
        <dbReference type="ChEBI" id="CHEBI:58702"/>
    </ligand>
</feature>
<organism evidence="9 10">
    <name type="scientific">Ructibacterium gallinarum</name>
    <dbReference type="NCBI Taxonomy" id="2779355"/>
    <lineage>
        <taxon>Bacteria</taxon>
        <taxon>Bacillati</taxon>
        <taxon>Bacillota</taxon>
        <taxon>Clostridia</taxon>
        <taxon>Eubacteriales</taxon>
        <taxon>Oscillospiraceae</taxon>
        <taxon>Ructibacterium</taxon>
    </lineage>
</organism>
<dbReference type="InterPro" id="IPR006264">
    <property type="entry name" value="EPSP_synthase"/>
</dbReference>
<comment type="subcellular location">
    <subcellularLocation>
        <location evidence="7">Cytoplasm</location>
    </subcellularLocation>
</comment>
<feature type="binding site" evidence="7">
    <location>
        <position position="26"/>
    </location>
    <ligand>
        <name>3-phosphoshikimate</name>
        <dbReference type="ChEBI" id="CHEBI:145989"/>
    </ligand>
</feature>
<keyword evidence="10" id="KW-1185">Reference proteome</keyword>
<dbReference type="PANTHER" id="PTHR21090">
    <property type="entry name" value="AROM/DEHYDROQUINATE SYNTHASE"/>
    <property type="match status" value="1"/>
</dbReference>
<dbReference type="GO" id="GO:0003866">
    <property type="term" value="F:3-phosphoshikimate 1-carboxyvinyltransferase activity"/>
    <property type="evidence" value="ECO:0007669"/>
    <property type="project" value="UniProtKB-UniRule"/>
</dbReference>
<feature type="binding site" evidence="7">
    <location>
        <position position="380"/>
    </location>
    <ligand>
        <name>phosphoenolpyruvate</name>
        <dbReference type="ChEBI" id="CHEBI:58702"/>
    </ligand>
</feature>
<sequence length="439" mass="48211">MDIISIEPKMLRGTVIVPPSKSAAHRAIIAAALSGEQCVLSNIAMSQDIEATLACMKALGGGFTYNKKKMQLCTVTEKKRKMSEKLVLPCGESGSTLRFLMPVSLLFGRPVRLTGCGRLLKRPQKPFMDLFAQKGIQCSWTEKHIELEGKLEPGIYRLPGNVSSQFVTGLLFALPLLEGDSEIQLTTELESKAYVDLTLSVLKDFGIAVKNEGYRRFLVHGKQSYGARNYTVEGDYSQAAFFLSAGALGCDIRCYGLKKDSLQGDKAIIEILKQAGAKIEFFDDGSIQARRTNCMHSVVIDAREIPDLVPVLAVVCAFCPGESRIVRAGRLRMKESDRLAAIASELKHLGLEITEGTDELIITGREVLYGTTVSAWSDHRIAMALAVAACRCEGEVQITGAKESVKKSYPDFFEVYQHLLQNGPETLLKFSQVITEETV</sequence>
<dbReference type="GO" id="GO:0009423">
    <property type="term" value="P:chorismate biosynthetic process"/>
    <property type="evidence" value="ECO:0007669"/>
    <property type="project" value="UniProtKB-UniRule"/>
</dbReference>
<dbReference type="Gene3D" id="3.65.10.10">
    <property type="entry name" value="Enolpyruvate transferase domain"/>
    <property type="match status" value="2"/>
</dbReference>
<dbReference type="SUPFAM" id="SSF55205">
    <property type="entry name" value="EPT/RTPC-like"/>
    <property type="match status" value="1"/>
</dbReference>